<dbReference type="RefSeq" id="WP_045168903.1">
    <property type="nucleotide sequence ID" value="NZ_CP113865.1"/>
</dbReference>
<keyword evidence="2" id="KW-1185">Reference proteome</keyword>
<dbReference type="Proteomes" id="UP001164909">
    <property type="component" value="Chromosome"/>
</dbReference>
<organism evidence="1 2">
    <name type="scientific">Caldicellulosiruptor morganii</name>
    <dbReference type="NCBI Taxonomy" id="1387555"/>
    <lineage>
        <taxon>Bacteria</taxon>
        <taxon>Bacillati</taxon>
        <taxon>Bacillota</taxon>
        <taxon>Bacillota incertae sedis</taxon>
        <taxon>Caldicellulosiruptorales</taxon>
        <taxon>Caldicellulosiruptoraceae</taxon>
        <taxon>Caldicellulosiruptor</taxon>
    </lineage>
</organism>
<gene>
    <name evidence="1" type="ORF">OTK00_002061</name>
</gene>
<proteinExistence type="predicted"/>
<protein>
    <submittedName>
        <fullName evidence="1">Uncharacterized protein</fullName>
    </submittedName>
</protein>
<reference evidence="1" key="1">
    <citation type="submission" date="2022-12" db="EMBL/GenBank/DDBJ databases">
        <authorList>
            <person name="Bing R.G."/>
            <person name="Willard D.J."/>
            <person name="Manesh M.J.H."/>
            <person name="Laemthong T."/>
            <person name="Crosby J.R."/>
            <person name="Kelly R.M."/>
        </authorList>
    </citation>
    <scope>NUCLEOTIDE SEQUENCE</scope>
    <source>
        <strain evidence="1">DSM 8990</strain>
    </source>
</reference>
<sequence>MSKEYKQMIVLFCEGDSEEPLFKEILDYLWSIRSKDVHIEVPINVKGAGKCRDKPIKIMEKRYLNNRKFNDFSFIVFISFDTDVSEYSPKPPRII</sequence>
<accession>A0ABY7BL25</accession>
<evidence type="ECO:0000313" key="1">
    <source>
        <dbReference type="EMBL" id="WAM33552.1"/>
    </source>
</evidence>
<evidence type="ECO:0000313" key="2">
    <source>
        <dbReference type="Proteomes" id="UP001164909"/>
    </source>
</evidence>
<name>A0ABY7BL25_9FIRM</name>
<dbReference type="EMBL" id="CP113865">
    <property type="protein sequence ID" value="WAM33552.1"/>
    <property type="molecule type" value="Genomic_DNA"/>
</dbReference>